<comment type="caution">
    <text evidence="2">The sequence shown here is derived from an EMBL/GenBank/DDBJ whole genome shotgun (WGS) entry which is preliminary data.</text>
</comment>
<sequence length="80" mass="8661">MRPLPSTLLMLCFALMSGCAAKPQAESQQSPPQAIKIVRVPIYVVPNCNLRVAHACQWIEPPANAVAEPVMPQRVKGIAL</sequence>
<keyword evidence="1" id="KW-0732">Signal</keyword>
<evidence type="ECO:0000256" key="1">
    <source>
        <dbReference type="SAM" id="SignalP"/>
    </source>
</evidence>
<protein>
    <recommendedName>
        <fullName evidence="4">Lipoprotein</fullName>
    </recommendedName>
</protein>
<gene>
    <name evidence="2" type="ORF">A1D17_02825</name>
</gene>
<reference evidence="2 3" key="2">
    <citation type="journal article" date="2018" name="Nature">
        <title>Mutant phenotypes for thousands of bacterial genes of unknown function.</title>
        <authorList>
            <person name="Price M.N."/>
            <person name="Wetmore K.M."/>
            <person name="Waters R.J."/>
            <person name="Callaghan M."/>
            <person name="Ray J."/>
            <person name="Liu H."/>
            <person name="Kuehl J.V."/>
            <person name="Melnyk R.A."/>
            <person name="Lamson J.S."/>
            <person name="Suh Y."/>
            <person name="Carlson H.K."/>
            <person name="Esquivel Z."/>
            <person name="Sadeeshkumar H."/>
            <person name="Chakraborty R."/>
            <person name="Zane G.M."/>
            <person name="Rubin B.E."/>
            <person name="Wall J.D."/>
            <person name="Visel A."/>
            <person name="Bristow J."/>
            <person name="Blow M.J."/>
            <person name="Arkin A.P."/>
            <person name="Deutschbauer A.M."/>
        </authorList>
    </citation>
    <scope>NUCLEOTIDE SEQUENCE [LARGE SCALE GENOMIC DNA]</scope>
    <source>
        <strain evidence="2 3">FW300-N1B4</strain>
    </source>
</reference>
<dbReference type="EMBL" id="LUKJ01000002">
    <property type="protein sequence ID" value="KZN20491.1"/>
    <property type="molecule type" value="Genomic_DNA"/>
</dbReference>
<proteinExistence type="predicted"/>
<organism evidence="2 3">
    <name type="scientific">Pseudomonas fluorescens</name>
    <dbReference type="NCBI Taxonomy" id="294"/>
    <lineage>
        <taxon>Bacteria</taxon>
        <taxon>Pseudomonadati</taxon>
        <taxon>Pseudomonadota</taxon>
        <taxon>Gammaproteobacteria</taxon>
        <taxon>Pseudomonadales</taxon>
        <taxon>Pseudomonadaceae</taxon>
        <taxon>Pseudomonas</taxon>
    </lineage>
</organism>
<accession>A0A166QLY9</accession>
<dbReference type="RefSeq" id="WP_063340537.1">
    <property type="nucleotide sequence ID" value="NZ_LUKJ01000002.1"/>
</dbReference>
<feature type="chain" id="PRO_5007878744" description="Lipoprotein" evidence="1">
    <location>
        <begin position="22"/>
        <end position="80"/>
    </location>
</feature>
<evidence type="ECO:0000313" key="3">
    <source>
        <dbReference type="Proteomes" id="UP000076489"/>
    </source>
</evidence>
<dbReference type="Proteomes" id="UP000076489">
    <property type="component" value="Unassembled WGS sequence"/>
</dbReference>
<dbReference type="PROSITE" id="PS51257">
    <property type="entry name" value="PROKAR_LIPOPROTEIN"/>
    <property type="match status" value="1"/>
</dbReference>
<evidence type="ECO:0000313" key="2">
    <source>
        <dbReference type="EMBL" id="KZN20491.1"/>
    </source>
</evidence>
<reference evidence="3" key="1">
    <citation type="submission" date="2016-03" db="EMBL/GenBank/DDBJ databases">
        <authorList>
            <person name="Ray J."/>
            <person name="Price M."/>
            <person name="Deutschbauer A."/>
        </authorList>
    </citation>
    <scope>NUCLEOTIDE SEQUENCE [LARGE SCALE GENOMIC DNA]</scope>
    <source>
        <strain evidence="3">FW300-N1B4</strain>
    </source>
</reference>
<name>A0A166QLY9_PSEFL</name>
<feature type="signal peptide" evidence="1">
    <location>
        <begin position="1"/>
        <end position="21"/>
    </location>
</feature>
<evidence type="ECO:0008006" key="4">
    <source>
        <dbReference type="Google" id="ProtNLM"/>
    </source>
</evidence>
<dbReference type="AlphaFoldDB" id="A0A166QLY9"/>